<keyword evidence="3" id="KW-1185">Reference proteome</keyword>
<feature type="region of interest" description="Disordered" evidence="1">
    <location>
        <begin position="115"/>
        <end position="189"/>
    </location>
</feature>
<feature type="compositionally biased region" description="Polar residues" evidence="1">
    <location>
        <begin position="74"/>
        <end position="84"/>
    </location>
</feature>
<evidence type="ECO:0000256" key="1">
    <source>
        <dbReference type="SAM" id="MobiDB-lite"/>
    </source>
</evidence>
<sequence length="359" mass="39833">MDIVKVDVDRFTSAAVDPTSEIVPDNDEFETNADDEEDDEFTSSSDFGSENEFEGRGNPEDEDVEDSPQHPEETSTTGRGTLSHHATLTHPDVRYSLHYTHGWSHVTRPYPTYAPGPSSSHYTSLSPPNVYPHDHGIRPSSSHHATPSPSGHPARSLGAGDKHTSTSRRPPAPHHHSSARSSSSRLRSSIPQPLEEIPNFFRPPTAPADGENPLTYLIAKHGLYLKEGWKWEYVPQANEIYTGCIGRSVFFTWDLPMSFAICDALCRRASIRYMGNIYLIAKKRITPIHLTEEVFEHYKRMRAIDEAFKKKSEQMSRNRKSEVGGPGTGISLHSAGSISARQHGDTLVCAPVTFDMGVA</sequence>
<organism evidence="2 3">
    <name type="scientific">Stephania yunnanensis</name>
    <dbReference type="NCBI Taxonomy" id="152371"/>
    <lineage>
        <taxon>Eukaryota</taxon>
        <taxon>Viridiplantae</taxon>
        <taxon>Streptophyta</taxon>
        <taxon>Embryophyta</taxon>
        <taxon>Tracheophyta</taxon>
        <taxon>Spermatophyta</taxon>
        <taxon>Magnoliopsida</taxon>
        <taxon>Ranunculales</taxon>
        <taxon>Menispermaceae</taxon>
        <taxon>Menispermoideae</taxon>
        <taxon>Cissampelideae</taxon>
        <taxon>Stephania</taxon>
    </lineage>
</organism>
<dbReference type="AlphaFoldDB" id="A0AAP0KY68"/>
<reference evidence="2 3" key="1">
    <citation type="submission" date="2024-01" db="EMBL/GenBank/DDBJ databases">
        <title>Genome assemblies of Stephania.</title>
        <authorList>
            <person name="Yang L."/>
        </authorList>
    </citation>
    <scope>NUCLEOTIDE SEQUENCE [LARGE SCALE GENOMIC DNA]</scope>
    <source>
        <strain evidence="2">YNDBR</strain>
        <tissue evidence="2">Leaf</tissue>
    </source>
</reference>
<feature type="region of interest" description="Disordered" evidence="1">
    <location>
        <begin position="1"/>
        <end position="84"/>
    </location>
</feature>
<feature type="compositionally biased region" description="Low complexity" evidence="1">
    <location>
        <begin position="139"/>
        <end position="153"/>
    </location>
</feature>
<accession>A0AAP0KY68</accession>
<gene>
    <name evidence="2" type="ORF">Syun_007097</name>
</gene>
<evidence type="ECO:0000313" key="2">
    <source>
        <dbReference type="EMBL" id="KAK9160756.1"/>
    </source>
</evidence>
<evidence type="ECO:0000313" key="3">
    <source>
        <dbReference type="Proteomes" id="UP001420932"/>
    </source>
</evidence>
<proteinExistence type="predicted"/>
<name>A0AAP0KY68_9MAGN</name>
<feature type="compositionally biased region" description="Basic and acidic residues" evidence="1">
    <location>
        <begin position="1"/>
        <end position="10"/>
    </location>
</feature>
<dbReference type="Proteomes" id="UP001420932">
    <property type="component" value="Unassembled WGS sequence"/>
</dbReference>
<comment type="caution">
    <text evidence="2">The sequence shown here is derived from an EMBL/GenBank/DDBJ whole genome shotgun (WGS) entry which is preliminary data.</text>
</comment>
<feature type="compositionally biased region" description="Low complexity" evidence="1">
    <location>
        <begin position="179"/>
        <end position="189"/>
    </location>
</feature>
<feature type="compositionally biased region" description="Polar residues" evidence="1">
    <location>
        <begin position="117"/>
        <end position="127"/>
    </location>
</feature>
<feature type="compositionally biased region" description="Acidic residues" evidence="1">
    <location>
        <begin position="24"/>
        <end position="41"/>
    </location>
</feature>
<protein>
    <submittedName>
        <fullName evidence="2">Uncharacterized protein</fullName>
    </submittedName>
</protein>
<dbReference type="EMBL" id="JBBNAF010000003">
    <property type="protein sequence ID" value="KAK9160756.1"/>
    <property type="molecule type" value="Genomic_DNA"/>
</dbReference>